<evidence type="ECO:0000313" key="3">
    <source>
        <dbReference type="Proteomes" id="UP000292402"/>
    </source>
</evidence>
<name>A0A4V1WPG9_9PLEO</name>
<dbReference type="EMBL" id="PDXA01000002">
    <property type="protein sequence ID" value="RYN60799.1"/>
    <property type="molecule type" value="Genomic_DNA"/>
</dbReference>
<keyword evidence="1" id="KW-0732">Signal</keyword>
<dbReference type="Proteomes" id="UP000292402">
    <property type="component" value="Unassembled WGS sequence"/>
</dbReference>
<dbReference type="AlphaFoldDB" id="A0A4V1WPG9"/>
<evidence type="ECO:0000313" key="2">
    <source>
        <dbReference type="EMBL" id="RYN60799.1"/>
    </source>
</evidence>
<feature type="chain" id="PRO_5020973990" description="Secreted protein" evidence="1">
    <location>
        <begin position="20"/>
        <end position="115"/>
    </location>
</feature>
<gene>
    <name evidence="2" type="ORF">AA0114_g1017</name>
</gene>
<protein>
    <recommendedName>
        <fullName evidence="4">Secreted protein</fullName>
    </recommendedName>
</protein>
<sequence>MVWYLALTACCIWTLPAKAPKRDIEEKNITPLTVLMFYCEGTKRVGNLVRKNDVCLDAPSAPRQLQKPKSPPFVCLPIYPNLHAQPITITQAHTKANQTPLKMPTDKCIQSACRV</sequence>
<evidence type="ECO:0008006" key="4">
    <source>
        <dbReference type="Google" id="ProtNLM"/>
    </source>
</evidence>
<proteinExistence type="predicted"/>
<comment type="caution">
    <text evidence="2">The sequence shown here is derived from an EMBL/GenBank/DDBJ whole genome shotgun (WGS) entry which is preliminary data.</text>
</comment>
<organism evidence="2 3">
    <name type="scientific">Alternaria tenuissima</name>
    <dbReference type="NCBI Taxonomy" id="119927"/>
    <lineage>
        <taxon>Eukaryota</taxon>
        <taxon>Fungi</taxon>
        <taxon>Dikarya</taxon>
        <taxon>Ascomycota</taxon>
        <taxon>Pezizomycotina</taxon>
        <taxon>Dothideomycetes</taxon>
        <taxon>Pleosporomycetidae</taxon>
        <taxon>Pleosporales</taxon>
        <taxon>Pleosporineae</taxon>
        <taxon>Pleosporaceae</taxon>
        <taxon>Alternaria</taxon>
        <taxon>Alternaria sect. Alternaria</taxon>
        <taxon>Alternaria alternata complex</taxon>
    </lineage>
</organism>
<reference evidence="3" key="1">
    <citation type="journal article" date="2019" name="bioRxiv">
        <title>Genomics, evolutionary history and diagnostics of the Alternaria alternata species group including apple and Asian pear pathotypes.</title>
        <authorList>
            <person name="Armitage A.D."/>
            <person name="Cockerton H.M."/>
            <person name="Sreenivasaprasad S."/>
            <person name="Woodhall J.W."/>
            <person name="Lane C.R."/>
            <person name="Harrison R.J."/>
            <person name="Clarkson J.P."/>
        </authorList>
    </citation>
    <scope>NUCLEOTIDE SEQUENCE [LARGE SCALE GENOMIC DNA]</scope>
    <source>
        <strain evidence="3">FERA 1082</strain>
    </source>
</reference>
<feature type="signal peptide" evidence="1">
    <location>
        <begin position="1"/>
        <end position="19"/>
    </location>
</feature>
<evidence type="ECO:0000256" key="1">
    <source>
        <dbReference type="SAM" id="SignalP"/>
    </source>
</evidence>
<accession>A0A4V1WPG9</accession>